<dbReference type="SUPFAM" id="SSF64484">
    <property type="entry name" value="beta and beta-prime subunits of DNA dependent RNA-polymerase"/>
    <property type="match status" value="1"/>
</dbReference>
<keyword evidence="2 8" id="KW-0963">Cytoplasm</keyword>
<dbReference type="InterPro" id="IPR045867">
    <property type="entry name" value="DNA-dir_RpoC_beta_prime"/>
</dbReference>
<dbReference type="GO" id="GO:0000428">
    <property type="term" value="C:DNA-directed RNA polymerase complex"/>
    <property type="evidence" value="ECO:0007669"/>
    <property type="project" value="UniProtKB-KW"/>
</dbReference>
<comment type="subcellular location">
    <subcellularLocation>
        <location evidence="8">Cytoplasm</location>
    </subcellularLocation>
</comment>
<dbReference type="PANTHER" id="PTHR19376">
    <property type="entry name" value="DNA-DIRECTED RNA POLYMERASE"/>
    <property type="match status" value="1"/>
</dbReference>
<proteinExistence type="inferred from homology"/>
<evidence type="ECO:0000256" key="4">
    <source>
        <dbReference type="ARBA" id="ARBA00022695"/>
    </source>
</evidence>
<dbReference type="Pfam" id="PF04998">
    <property type="entry name" value="RNA_pol_Rpb1_5"/>
    <property type="match status" value="1"/>
</dbReference>
<sequence>MEAVDLDRLKTRIRRLVDEDMPVSTTTELTKILTSKYDEGHDVPDELFEEIVTRINAEYDRTRVQPCEAVGINAAHSIGEPGTQMTMRTFHYAGVAEINVTLGLPRLIEIMDARKEPSTPTMTIFLEKGYREDRDKAREVSWKIEAAPLHEFGDIETDIADMCVIVQINREVCKKRKIAVSEILERAPQKIKDKRHYRDFEVEVDEKDGILRFLPKNEESYQNLFQLAEHVRQVIVQGIDDIRRVVVRKENDEYILHTEGSNLKDVFEIEGVDCTRTRTNNIAEIANTLGIEAARSAIIYEAFSTLKEQGISVDLRHIMLVADIMCMDGEVKQIGRHGIAGEKESVLSRASFEVTVNHLLDAAVAHEFDELSGVTENVIVGQPILLGTGDVKLMVRRVNPTKSA</sequence>
<comment type="catalytic activity">
    <reaction evidence="7 8">
        <text>RNA(n) + a ribonucleoside 5'-triphosphate = RNA(n+1) + diphosphate</text>
        <dbReference type="Rhea" id="RHEA:21248"/>
        <dbReference type="Rhea" id="RHEA-COMP:14527"/>
        <dbReference type="Rhea" id="RHEA-COMP:17342"/>
        <dbReference type="ChEBI" id="CHEBI:33019"/>
        <dbReference type="ChEBI" id="CHEBI:61557"/>
        <dbReference type="ChEBI" id="CHEBI:140395"/>
        <dbReference type="EC" id="2.7.7.6"/>
    </reaction>
</comment>
<protein>
    <recommendedName>
        <fullName evidence="8">DNA-directed RNA polymerase subunit Rpo1C</fullName>
        <ecNumber evidence="8">2.7.7.6</ecNumber>
    </recommendedName>
    <alternativeName>
        <fullName evidence="8">DNA-directed RNA polymerase subunit A''</fullName>
    </alternativeName>
</protein>
<name>A0ABT4IH67_9EURY</name>
<dbReference type="Gene3D" id="1.10.150.390">
    <property type="match status" value="1"/>
</dbReference>
<keyword evidence="11" id="KW-1185">Reference proteome</keyword>
<dbReference type="EMBL" id="JAPTGB010000015">
    <property type="protein sequence ID" value="MCZ0861089.1"/>
    <property type="molecule type" value="Genomic_DNA"/>
</dbReference>
<evidence type="ECO:0000259" key="9">
    <source>
        <dbReference type="Pfam" id="PF04998"/>
    </source>
</evidence>
<dbReference type="Proteomes" id="UP001141422">
    <property type="component" value="Unassembled WGS sequence"/>
</dbReference>
<evidence type="ECO:0000313" key="10">
    <source>
        <dbReference type="EMBL" id="MCZ0861089.1"/>
    </source>
</evidence>
<evidence type="ECO:0000256" key="3">
    <source>
        <dbReference type="ARBA" id="ARBA00022679"/>
    </source>
</evidence>
<comment type="function">
    <text evidence="8">DNA-dependent RNA polymerase (RNAP) catalyzes the transcription of DNA into RNA using the four ribonucleoside triphosphates as substrates. Forms part of the jaw domain.</text>
</comment>
<keyword evidence="1 8" id="KW-0240">DNA-directed RNA polymerase</keyword>
<dbReference type="InterPro" id="IPR012757">
    <property type="entry name" value="RPO1C"/>
</dbReference>
<dbReference type="CDD" id="cd06528">
    <property type="entry name" value="RNAP_A"/>
    <property type="match status" value="1"/>
</dbReference>
<comment type="similarity">
    <text evidence="8">Belongs to the RNA polymerase beta' chain family.</text>
</comment>
<keyword evidence="6 8" id="KW-0804">Transcription</keyword>
<dbReference type="GO" id="GO:0003899">
    <property type="term" value="F:DNA-directed RNA polymerase activity"/>
    <property type="evidence" value="ECO:0007669"/>
    <property type="project" value="UniProtKB-EC"/>
</dbReference>
<reference evidence="10" key="1">
    <citation type="submission" date="2022-12" db="EMBL/GenBank/DDBJ databases">
        <title>Isolation and characterisation of novel Methanocorpusculum spp. from native Australian herbivores indicates the genus is ancestrally host-associated.</title>
        <authorList>
            <person name="Volmer J.G."/>
            <person name="Soo R.M."/>
            <person name="Evans P.N."/>
            <person name="Hoedt E.C."/>
            <person name="Astorga Alsina A.L."/>
            <person name="Woodcroft B.J."/>
            <person name="Tyson G.W."/>
            <person name="Hugenholtz P."/>
            <person name="Morrison M."/>
        </authorList>
    </citation>
    <scope>NUCLEOTIDE SEQUENCE</scope>
    <source>
        <strain evidence="10">MG</strain>
    </source>
</reference>
<evidence type="ECO:0000256" key="7">
    <source>
        <dbReference type="ARBA" id="ARBA00048552"/>
    </source>
</evidence>
<dbReference type="InterPro" id="IPR007081">
    <property type="entry name" value="RNA_pol_Rpb1_5"/>
</dbReference>
<feature type="domain" description="RNA polymerase Rpb1" evidence="9">
    <location>
        <begin position="32"/>
        <end position="345"/>
    </location>
</feature>
<gene>
    <name evidence="8 10" type="primary">rpoA2</name>
    <name evidence="8" type="synonym">rpo1C</name>
    <name evidence="10" type="ORF">O0S10_07600</name>
</gene>
<organism evidence="10 11">
    <name type="scientific">Methanocorpusculum petauri</name>
    <dbReference type="NCBI Taxonomy" id="3002863"/>
    <lineage>
        <taxon>Archaea</taxon>
        <taxon>Methanobacteriati</taxon>
        <taxon>Methanobacteriota</taxon>
        <taxon>Stenosarchaea group</taxon>
        <taxon>Methanomicrobia</taxon>
        <taxon>Methanomicrobiales</taxon>
        <taxon>Methanocorpusculaceae</taxon>
        <taxon>Methanocorpusculum</taxon>
    </lineage>
</organism>
<evidence type="ECO:0000313" key="11">
    <source>
        <dbReference type="Proteomes" id="UP001141422"/>
    </source>
</evidence>
<keyword evidence="3 8" id="KW-0808">Transferase</keyword>
<comment type="subunit">
    <text evidence="8">Part of the RNA polymerase complex.</text>
</comment>
<dbReference type="PANTHER" id="PTHR19376:SF32">
    <property type="entry name" value="DNA-DIRECTED RNA POLYMERASE III SUBUNIT RPC1"/>
    <property type="match status" value="1"/>
</dbReference>
<evidence type="ECO:0000256" key="6">
    <source>
        <dbReference type="ARBA" id="ARBA00023163"/>
    </source>
</evidence>
<evidence type="ECO:0000256" key="5">
    <source>
        <dbReference type="ARBA" id="ARBA00023125"/>
    </source>
</evidence>
<evidence type="ECO:0000256" key="2">
    <source>
        <dbReference type="ARBA" id="ARBA00022490"/>
    </source>
</evidence>
<accession>A0ABT4IH67</accession>
<dbReference type="HAMAP" id="MF_00411">
    <property type="entry name" value="RNApol_arch_Rpo1C"/>
    <property type="match status" value="1"/>
</dbReference>
<comment type="caution">
    <text evidence="10">The sequence shown here is derived from an EMBL/GenBank/DDBJ whole genome shotgun (WGS) entry which is preliminary data.</text>
</comment>
<keyword evidence="4 8" id="KW-0548">Nucleotidyltransferase</keyword>
<dbReference type="NCBIfam" id="TIGR02389">
    <property type="entry name" value="RNA_pol_rpoA2"/>
    <property type="match status" value="1"/>
</dbReference>
<evidence type="ECO:0000256" key="8">
    <source>
        <dbReference type="HAMAP-Rule" id="MF_00411"/>
    </source>
</evidence>
<dbReference type="EC" id="2.7.7.6" evidence="8"/>
<keyword evidence="5 8" id="KW-0238">DNA-binding</keyword>
<evidence type="ECO:0000256" key="1">
    <source>
        <dbReference type="ARBA" id="ARBA00022478"/>
    </source>
</evidence>